<sequence>MCLIFANSETKKNHTVY</sequence>
<proteinExistence type="predicted"/>
<organism evidence="1">
    <name type="scientific">Arundo donax</name>
    <name type="common">Giant reed</name>
    <name type="synonym">Donax arundinaceus</name>
    <dbReference type="NCBI Taxonomy" id="35708"/>
    <lineage>
        <taxon>Eukaryota</taxon>
        <taxon>Viridiplantae</taxon>
        <taxon>Streptophyta</taxon>
        <taxon>Embryophyta</taxon>
        <taxon>Tracheophyta</taxon>
        <taxon>Spermatophyta</taxon>
        <taxon>Magnoliopsida</taxon>
        <taxon>Liliopsida</taxon>
        <taxon>Poales</taxon>
        <taxon>Poaceae</taxon>
        <taxon>PACMAD clade</taxon>
        <taxon>Arundinoideae</taxon>
        <taxon>Arundineae</taxon>
        <taxon>Arundo</taxon>
    </lineage>
</organism>
<dbReference type="EMBL" id="GBRH01237545">
    <property type="protein sequence ID" value="JAD60350.1"/>
    <property type="molecule type" value="Transcribed_RNA"/>
</dbReference>
<protein>
    <submittedName>
        <fullName evidence="1">Uncharacterized protein</fullName>
    </submittedName>
</protein>
<name>A0A0A9BGJ2_ARUDO</name>
<evidence type="ECO:0000313" key="1">
    <source>
        <dbReference type="EMBL" id="JAD60350.1"/>
    </source>
</evidence>
<reference evidence="1" key="1">
    <citation type="submission" date="2014-09" db="EMBL/GenBank/DDBJ databases">
        <authorList>
            <person name="Magalhaes I.L.F."/>
            <person name="Oliveira U."/>
            <person name="Santos F.R."/>
            <person name="Vidigal T.H.D.A."/>
            <person name="Brescovit A.D."/>
            <person name="Santos A.J."/>
        </authorList>
    </citation>
    <scope>NUCLEOTIDE SEQUENCE</scope>
    <source>
        <tissue evidence="1">Shoot tissue taken approximately 20 cm above the soil surface</tissue>
    </source>
</reference>
<dbReference type="AlphaFoldDB" id="A0A0A9BGJ2"/>
<reference evidence="1" key="2">
    <citation type="journal article" date="2015" name="Data Brief">
        <title>Shoot transcriptome of the giant reed, Arundo donax.</title>
        <authorList>
            <person name="Barrero R.A."/>
            <person name="Guerrero F.D."/>
            <person name="Moolhuijzen P."/>
            <person name="Goolsby J.A."/>
            <person name="Tidwell J."/>
            <person name="Bellgard S.E."/>
            <person name="Bellgard M.I."/>
        </authorList>
    </citation>
    <scope>NUCLEOTIDE SEQUENCE</scope>
    <source>
        <tissue evidence="1">Shoot tissue taken approximately 20 cm above the soil surface</tissue>
    </source>
</reference>
<accession>A0A0A9BGJ2</accession>